<dbReference type="Pfam" id="PF13386">
    <property type="entry name" value="DsbD_2"/>
    <property type="match status" value="1"/>
</dbReference>
<feature type="transmembrane region" description="Helical" evidence="1">
    <location>
        <begin position="197"/>
        <end position="226"/>
    </location>
</feature>
<dbReference type="Pfam" id="PF00403">
    <property type="entry name" value="HMA"/>
    <property type="match status" value="1"/>
</dbReference>
<evidence type="ECO:0000256" key="1">
    <source>
        <dbReference type="SAM" id="Phobius"/>
    </source>
</evidence>
<feature type="transmembrane region" description="Helical" evidence="1">
    <location>
        <begin position="167"/>
        <end position="191"/>
    </location>
</feature>
<dbReference type="Gene3D" id="2.60.40.420">
    <property type="entry name" value="Cupredoxins - blue copper proteins"/>
    <property type="match status" value="1"/>
</dbReference>
<comment type="caution">
    <text evidence="3">The sequence shown here is derived from an EMBL/GenBank/DDBJ whole genome shotgun (WGS) entry which is preliminary data.</text>
</comment>
<feature type="transmembrane region" description="Helical" evidence="1">
    <location>
        <begin position="120"/>
        <end position="146"/>
    </location>
</feature>
<feature type="transmembrane region" description="Helical" evidence="1">
    <location>
        <begin position="247"/>
        <end position="271"/>
    </location>
</feature>
<dbReference type="PROSITE" id="PS50846">
    <property type="entry name" value="HMA_2"/>
    <property type="match status" value="1"/>
</dbReference>
<name>A0A2H0V3U8_9BACT</name>
<dbReference type="InterPro" id="IPR008972">
    <property type="entry name" value="Cupredoxin"/>
</dbReference>
<organism evidence="3 4">
    <name type="scientific">Candidatus Falkowbacteria bacterium CG10_big_fil_rev_8_21_14_0_10_39_11</name>
    <dbReference type="NCBI Taxonomy" id="1974565"/>
    <lineage>
        <taxon>Bacteria</taxon>
        <taxon>Candidatus Falkowiibacteriota</taxon>
    </lineage>
</organism>
<gene>
    <name evidence="3" type="ORF">COT97_05045</name>
</gene>
<evidence type="ECO:0000313" key="3">
    <source>
        <dbReference type="EMBL" id="PIR93735.1"/>
    </source>
</evidence>
<dbReference type="SUPFAM" id="SSF55008">
    <property type="entry name" value="HMA, heavy metal-associated domain"/>
    <property type="match status" value="1"/>
</dbReference>
<feature type="domain" description="HMA" evidence="2">
    <location>
        <begin position="7"/>
        <end position="72"/>
    </location>
</feature>
<dbReference type="SUPFAM" id="SSF49503">
    <property type="entry name" value="Cupredoxins"/>
    <property type="match status" value="1"/>
</dbReference>
<keyword evidence="1" id="KW-0812">Transmembrane</keyword>
<dbReference type="InterPro" id="IPR006121">
    <property type="entry name" value="HMA_dom"/>
</dbReference>
<dbReference type="EMBL" id="PFAP01000040">
    <property type="protein sequence ID" value="PIR93735.1"/>
    <property type="molecule type" value="Genomic_DNA"/>
</dbReference>
<accession>A0A2H0V3U8</accession>
<dbReference type="InterPro" id="IPR036163">
    <property type="entry name" value="HMA_dom_sf"/>
</dbReference>
<dbReference type="Proteomes" id="UP000229901">
    <property type="component" value="Unassembled WGS sequence"/>
</dbReference>
<sequence length="444" mass="47865">MGHKNKKYKIVYVQGMTCVSCEQIISDEVLAVEGVSAVNVCHKKQQATVHFSDQPDWDNVLNVIKIAGYSASLTAGEPIVIKKKATASQWFLSIAIVFALVLIFRYFNKLGIFSSVQGSVGMGLALLLGVVASMSTCLAVVGAVIISFGAKYQATGTFYQANVKPHLLFHFGRLTTFFVLGGLLGLLGGLINISTGFIMVFTLLIAVVLGWLGLNILGILPSFSTIVSMPKSSFSYWGKLKKSEHPLAPILLGGFTFFLPCGFTQSMQFFAISSGSFWVGGITLLLFALGTLPVLFGLGIATSKFKNMKSVVFEKAIGLLVILFAFYTMSTGLALAGISVDVFTSAKNVGSATVSADKQVVEMTVDYSGFTPSTFEIKKDIPVEWVIDGKQLSGCTNQIIIPDLDYKKKLNPGKNVIKFKPTSAGTINFSCWMGMVRGKFIVTN</sequence>
<dbReference type="CDD" id="cd00371">
    <property type="entry name" value="HMA"/>
    <property type="match status" value="1"/>
</dbReference>
<dbReference type="AlphaFoldDB" id="A0A2H0V3U8"/>
<dbReference type="PANTHER" id="PTHR42208">
    <property type="entry name" value="HEAVY METAL TRANSPORTER-RELATED"/>
    <property type="match status" value="1"/>
</dbReference>
<dbReference type="Gene3D" id="3.30.70.100">
    <property type="match status" value="1"/>
</dbReference>
<feature type="transmembrane region" description="Helical" evidence="1">
    <location>
        <begin position="277"/>
        <end position="296"/>
    </location>
</feature>
<proteinExistence type="predicted"/>
<feature type="transmembrane region" description="Helical" evidence="1">
    <location>
        <begin position="90"/>
        <end position="108"/>
    </location>
</feature>
<keyword evidence="1" id="KW-1133">Transmembrane helix</keyword>
<dbReference type="InterPro" id="IPR039447">
    <property type="entry name" value="UreH-like_TM_dom"/>
</dbReference>
<evidence type="ECO:0000259" key="2">
    <source>
        <dbReference type="PROSITE" id="PS50846"/>
    </source>
</evidence>
<dbReference type="Pfam" id="PF13473">
    <property type="entry name" value="Cupredoxin_1"/>
    <property type="match status" value="1"/>
</dbReference>
<dbReference type="GO" id="GO:0046872">
    <property type="term" value="F:metal ion binding"/>
    <property type="evidence" value="ECO:0007669"/>
    <property type="project" value="InterPro"/>
</dbReference>
<dbReference type="PANTHER" id="PTHR42208:SF1">
    <property type="entry name" value="HEAVY METAL TRANSPORTER"/>
    <property type="match status" value="1"/>
</dbReference>
<reference evidence="4" key="1">
    <citation type="submission" date="2017-09" db="EMBL/GenBank/DDBJ databases">
        <title>Depth-based differentiation of microbial function through sediment-hosted aquifers and enrichment of novel symbionts in the deep terrestrial subsurface.</title>
        <authorList>
            <person name="Probst A.J."/>
            <person name="Ladd B."/>
            <person name="Jarett J.K."/>
            <person name="Geller-Mcgrath D.E."/>
            <person name="Sieber C.M.K."/>
            <person name="Emerson J.B."/>
            <person name="Anantharaman K."/>
            <person name="Thomas B.C."/>
            <person name="Malmstrom R."/>
            <person name="Stieglmeier M."/>
            <person name="Klingl A."/>
            <person name="Woyke T."/>
            <person name="Ryan C.M."/>
            <person name="Banfield J.F."/>
        </authorList>
    </citation>
    <scope>NUCLEOTIDE SEQUENCE [LARGE SCALE GENOMIC DNA]</scope>
</reference>
<dbReference type="InterPro" id="IPR028096">
    <property type="entry name" value="EfeO_Cupredoxin"/>
</dbReference>
<protein>
    <recommendedName>
        <fullName evidence="2">HMA domain-containing protein</fullName>
    </recommendedName>
</protein>
<feature type="transmembrane region" description="Helical" evidence="1">
    <location>
        <begin position="317"/>
        <end position="338"/>
    </location>
</feature>
<keyword evidence="1" id="KW-0472">Membrane</keyword>
<evidence type="ECO:0000313" key="4">
    <source>
        <dbReference type="Proteomes" id="UP000229901"/>
    </source>
</evidence>